<dbReference type="InterPro" id="IPR053146">
    <property type="entry name" value="QDO-like"/>
</dbReference>
<accession>A0ABY4GDZ1</accession>
<dbReference type="PANTHER" id="PTHR36440">
    <property type="entry name" value="PUTATIVE (AFU_ORTHOLOGUE AFUA_8G07350)-RELATED"/>
    <property type="match status" value="1"/>
</dbReference>
<name>A0ABY4GDZ1_9BACT</name>
<evidence type="ECO:0000313" key="2">
    <source>
        <dbReference type="EMBL" id="UOQ68971.1"/>
    </source>
</evidence>
<organism evidence="2 3">
    <name type="scientific">Hymenobacter volaticus</name>
    <dbReference type="NCBI Taxonomy" id="2932254"/>
    <lineage>
        <taxon>Bacteria</taxon>
        <taxon>Pseudomonadati</taxon>
        <taxon>Bacteroidota</taxon>
        <taxon>Cytophagia</taxon>
        <taxon>Cytophagales</taxon>
        <taxon>Hymenobacteraceae</taxon>
        <taxon>Hymenobacter</taxon>
    </lineage>
</organism>
<evidence type="ECO:0000259" key="1">
    <source>
        <dbReference type="Pfam" id="PF07883"/>
    </source>
</evidence>
<geneLocation type="plasmid" evidence="2 3">
    <name>unnamed2</name>
</geneLocation>
<dbReference type="SUPFAM" id="SSF51182">
    <property type="entry name" value="RmlC-like cupins"/>
    <property type="match status" value="1"/>
</dbReference>
<reference evidence="2" key="1">
    <citation type="submission" date="2022-04" db="EMBL/GenBank/DDBJ databases">
        <title>Hymenobacter sp. isolated from the air.</title>
        <authorList>
            <person name="Won M."/>
            <person name="Lee C.-M."/>
            <person name="Woen H.-Y."/>
            <person name="Kwon S.-W."/>
        </authorList>
    </citation>
    <scope>NUCLEOTIDE SEQUENCE</scope>
    <source>
        <strain evidence="2">5420S-77</strain>
        <plasmid evidence="2">unnamed2</plasmid>
    </source>
</reference>
<dbReference type="RefSeq" id="WP_245126689.1">
    <property type="nucleotide sequence ID" value="NZ_CP095063.1"/>
</dbReference>
<dbReference type="PANTHER" id="PTHR36440:SF1">
    <property type="entry name" value="PUTATIVE (AFU_ORTHOLOGUE AFUA_8G07350)-RELATED"/>
    <property type="match status" value="1"/>
</dbReference>
<gene>
    <name evidence="2" type="ORF">MUN86_25035</name>
</gene>
<proteinExistence type="predicted"/>
<dbReference type="InterPro" id="IPR011051">
    <property type="entry name" value="RmlC_Cupin_sf"/>
</dbReference>
<dbReference type="Pfam" id="PF07883">
    <property type="entry name" value="Cupin_2"/>
    <property type="match status" value="1"/>
</dbReference>
<dbReference type="InterPro" id="IPR014710">
    <property type="entry name" value="RmlC-like_jellyroll"/>
</dbReference>
<feature type="domain" description="Cupin type-2" evidence="1">
    <location>
        <begin position="31"/>
        <end position="85"/>
    </location>
</feature>
<dbReference type="Gene3D" id="2.60.120.10">
    <property type="entry name" value="Jelly Rolls"/>
    <property type="match status" value="1"/>
</dbReference>
<protein>
    <submittedName>
        <fullName evidence="2">Cupin domain-containing protein</fullName>
    </submittedName>
</protein>
<keyword evidence="2" id="KW-0614">Plasmid</keyword>
<keyword evidence="3" id="KW-1185">Reference proteome</keyword>
<dbReference type="EMBL" id="CP095063">
    <property type="protein sequence ID" value="UOQ68971.1"/>
    <property type="molecule type" value="Genomic_DNA"/>
</dbReference>
<dbReference type="InterPro" id="IPR013096">
    <property type="entry name" value="Cupin_2"/>
</dbReference>
<dbReference type="Proteomes" id="UP000830401">
    <property type="component" value="Plasmid unnamed2"/>
</dbReference>
<sequence>MNQSFWLLGTLTRILADHETTEGRYDLIEGTFQPGVSTPMHRHTTYSEHLFMLEGEFTVHTETEVIVLKPGEDFFIPRGTVHAVVSGPALARGLVVASPSGFARLIKAAGTAANSAGLPPTSPPDMEVFARASAEVGDEVVGPPPSAGNPTNE</sequence>
<evidence type="ECO:0000313" key="3">
    <source>
        <dbReference type="Proteomes" id="UP000830401"/>
    </source>
</evidence>